<reference evidence="2 4" key="1">
    <citation type="submission" date="2018-04" db="EMBL/GenBank/DDBJ databases">
        <title>Micromonosporas from Atacama Desert.</title>
        <authorList>
            <person name="Carro L."/>
            <person name="Klenk H.-P."/>
            <person name="Goodfellow M."/>
        </authorList>
    </citation>
    <scope>NUCLEOTIDE SEQUENCE [LARGE SCALE GENOMIC DNA]</scope>
    <source>
        <strain evidence="2 4">LB19</strain>
    </source>
</reference>
<evidence type="ECO:0000313" key="2">
    <source>
        <dbReference type="EMBL" id="RQX17067.1"/>
    </source>
</evidence>
<accession>A0A3N9YCD0</accession>
<dbReference type="AlphaFoldDB" id="A0A3N9YCD0"/>
<comment type="caution">
    <text evidence="2">The sequence shown here is derived from an EMBL/GenBank/DDBJ whole genome shotgun (WGS) entry which is preliminary data.</text>
</comment>
<protein>
    <submittedName>
        <fullName evidence="2">IS30 family transposase</fullName>
    </submittedName>
</protein>
<organism evidence="2 4">
    <name type="scientific">Micromonospora ureilytica</name>
    <dbReference type="NCBI Taxonomy" id="709868"/>
    <lineage>
        <taxon>Bacteria</taxon>
        <taxon>Bacillati</taxon>
        <taxon>Actinomycetota</taxon>
        <taxon>Actinomycetes</taxon>
        <taxon>Micromonosporales</taxon>
        <taxon>Micromonosporaceae</taxon>
        <taxon>Micromonospora</taxon>
    </lineage>
</organism>
<dbReference type="EMBL" id="QDGB01000237">
    <property type="protein sequence ID" value="RQX16918.1"/>
    <property type="molecule type" value="Genomic_DNA"/>
</dbReference>
<dbReference type="EMBL" id="QDGB01000002">
    <property type="protein sequence ID" value="RQX21572.1"/>
    <property type="molecule type" value="Genomic_DNA"/>
</dbReference>
<sequence>DHLNAIADRLNNRPRRILGYKKPKEVFAELLTSQIASTS</sequence>
<feature type="non-terminal residue" evidence="2">
    <location>
        <position position="1"/>
    </location>
</feature>
<evidence type="ECO:0000313" key="4">
    <source>
        <dbReference type="Proteomes" id="UP000278981"/>
    </source>
</evidence>
<evidence type="ECO:0000313" key="1">
    <source>
        <dbReference type="EMBL" id="RQX16918.1"/>
    </source>
</evidence>
<dbReference type="EMBL" id="QDGB01000232">
    <property type="protein sequence ID" value="RQX17067.1"/>
    <property type="molecule type" value="Genomic_DNA"/>
</dbReference>
<gene>
    <name evidence="3" type="ORF">DDE19_00005</name>
    <name evidence="2" type="ORF">DDE19_12805</name>
    <name evidence="1" type="ORF">DDE19_13470</name>
</gene>
<dbReference type="Proteomes" id="UP000278981">
    <property type="component" value="Unassembled WGS sequence"/>
</dbReference>
<evidence type="ECO:0000313" key="3">
    <source>
        <dbReference type="EMBL" id="RQX21572.1"/>
    </source>
</evidence>
<name>A0A3N9YCD0_9ACTN</name>
<proteinExistence type="predicted"/>